<protein>
    <submittedName>
        <fullName evidence="2">Uncharacterized protein</fullName>
    </submittedName>
</protein>
<gene>
    <name evidence="2" type="ORF">M406DRAFT_354487</name>
</gene>
<keyword evidence="3" id="KW-1185">Reference proteome</keyword>
<dbReference type="AlphaFoldDB" id="A0A9P4YCF3"/>
<dbReference type="GeneID" id="63840059"/>
<comment type="caution">
    <text evidence="2">The sequence shown here is derived from an EMBL/GenBank/DDBJ whole genome shotgun (WGS) entry which is preliminary data.</text>
</comment>
<dbReference type="RefSeq" id="XP_040781489.1">
    <property type="nucleotide sequence ID" value="XM_040922930.1"/>
</dbReference>
<dbReference type="OrthoDB" id="4581301at2759"/>
<feature type="compositionally biased region" description="Low complexity" evidence="1">
    <location>
        <begin position="11"/>
        <end position="24"/>
    </location>
</feature>
<name>A0A9P4YCF3_CRYP1</name>
<organism evidence="2 3">
    <name type="scientific">Cryphonectria parasitica (strain ATCC 38755 / EP155)</name>
    <dbReference type="NCBI Taxonomy" id="660469"/>
    <lineage>
        <taxon>Eukaryota</taxon>
        <taxon>Fungi</taxon>
        <taxon>Dikarya</taxon>
        <taxon>Ascomycota</taxon>
        <taxon>Pezizomycotina</taxon>
        <taxon>Sordariomycetes</taxon>
        <taxon>Sordariomycetidae</taxon>
        <taxon>Diaporthales</taxon>
        <taxon>Cryphonectriaceae</taxon>
        <taxon>Cryphonectria-Endothia species complex</taxon>
        <taxon>Cryphonectria</taxon>
    </lineage>
</organism>
<accession>A0A9P4YCF3</accession>
<feature type="region of interest" description="Disordered" evidence="1">
    <location>
        <begin position="79"/>
        <end position="98"/>
    </location>
</feature>
<evidence type="ECO:0000313" key="3">
    <source>
        <dbReference type="Proteomes" id="UP000803844"/>
    </source>
</evidence>
<feature type="region of interest" description="Disordered" evidence="1">
    <location>
        <begin position="1"/>
        <end position="33"/>
    </location>
</feature>
<dbReference type="EMBL" id="MU032344">
    <property type="protein sequence ID" value="KAF3770528.1"/>
    <property type="molecule type" value="Genomic_DNA"/>
</dbReference>
<dbReference type="Proteomes" id="UP000803844">
    <property type="component" value="Unassembled WGS sequence"/>
</dbReference>
<feature type="compositionally biased region" description="Basic and acidic residues" evidence="1">
    <location>
        <begin position="79"/>
        <end position="90"/>
    </location>
</feature>
<reference evidence="2" key="1">
    <citation type="journal article" date="2020" name="Phytopathology">
        <title>Genome sequence of the chestnut blight fungus Cryphonectria parasitica EP155: A fundamental resource for an archetypical invasive plant pathogen.</title>
        <authorList>
            <person name="Crouch J.A."/>
            <person name="Dawe A."/>
            <person name="Aerts A."/>
            <person name="Barry K."/>
            <person name="Churchill A.C.L."/>
            <person name="Grimwood J."/>
            <person name="Hillman B."/>
            <person name="Milgroom M.G."/>
            <person name="Pangilinan J."/>
            <person name="Smith M."/>
            <person name="Salamov A."/>
            <person name="Schmutz J."/>
            <person name="Yadav J."/>
            <person name="Grigoriev I.V."/>
            <person name="Nuss D."/>
        </authorList>
    </citation>
    <scope>NUCLEOTIDE SEQUENCE</scope>
    <source>
        <strain evidence="2">EP155</strain>
    </source>
</reference>
<proteinExistence type="predicted"/>
<sequence>MRRLAGPTTGLCQRRLALQQQQHQQQREGGPWHAQKRYYLENSPRGTVVSQGRGSQKKTFPTFELPNLVLDLDAEDSPHVRPFDKKKDGPLQRSQWGYDPAVDEAEEFSRKMTLASKKDLGKLHSVTTSPEKALRRVHISDLDV</sequence>
<evidence type="ECO:0000313" key="2">
    <source>
        <dbReference type="EMBL" id="KAF3770528.1"/>
    </source>
</evidence>
<feature type="non-terminal residue" evidence="2">
    <location>
        <position position="144"/>
    </location>
</feature>
<evidence type="ECO:0000256" key="1">
    <source>
        <dbReference type="SAM" id="MobiDB-lite"/>
    </source>
</evidence>